<dbReference type="Pfam" id="PF13530">
    <property type="entry name" value="SCP2_2"/>
    <property type="match status" value="1"/>
</dbReference>
<dbReference type="PANTHER" id="PTHR37817">
    <property type="entry name" value="N-ACETYLTRANSFERASE EIS"/>
    <property type="match status" value="1"/>
</dbReference>
<dbReference type="GO" id="GO:0016746">
    <property type="term" value="F:acyltransferase activity"/>
    <property type="evidence" value="ECO:0007669"/>
    <property type="project" value="UniProtKB-KW"/>
</dbReference>
<keyword evidence="2" id="KW-0012">Acyltransferase</keyword>
<name>A0ABW3HR50_9BACL</name>
<protein>
    <submittedName>
        <fullName evidence="2">Enhanced intracellular survival protein Eis</fullName>
        <ecNumber evidence="2">2.3.1.-</ecNumber>
    </submittedName>
</protein>
<dbReference type="InterPro" id="IPR025559">
    <property type="entry name" value="Eis_dom"/>
</dbReference>
<dbReference type="EC" id="2.3.1.-" evidence="2"/>
<keyword evidence="3" id="KW-1185">Reference proteome</keyword>
<feature type="domain" description="N-acetyltransferase" evidence="1">
    <location>
        <begin position="10"/>
        <end position="165"/>
    </location>
</feature>
<dbReference type="Gene3D" id="3.40.630.30">
    <property type="match status" value="2"/>
</dbReference>
<dbReference type="RefSeq" id="WP_377564364.1">
    <property type="nucleotide sequence ID" value="NZ_JBHTJZ010000012.1"/>
</dbReference>
<dbReference type="InterPro" id="IPR041380">
    <property type="entry name" value="Acetyltransf_17"/>
</dbReference>
<dbReference type="EMBL" id="JBHTJZ010000012">
    <property type="protein sequence ID" value="MFD0960042.1"/>
    <property type="molecule type" value="Genomic_DNA"/>
</dbReference>
<evidence type="ECO:0000313" key="3">
    <source>
        <dbReference type="Proteomes" id="UP001596989"/>
    </source>
</evidence>
<dbReference type="Pfam" id="PF17668">
    <property type="entry name" value="Acetyltransf_17"/>
    <property type="match status" value="1"/>
</dbReference>
<dbReference type="InterPro" id="IPR036527">
    <property type="entry name" value="SCP2_sterol-bd_dom_sf"/>
</dbReference>
<accession>A0ABW3HR50</accession>
<organism evidence="2 3">
    <name type="scientific">Paenibacillus chungangensis</name>
    <dbReference type="NCBI Taxonomy" id="696535"/>
    <lineage>
        <taxon>Bacteria</taxon>
        <taxon>Bacillati</taxon>
        <taxon>Bacillota</taxon>
        <taxon>Bacilli</taxon>
        <taxon>Bacillales</taxon>
        <taxon>Paenibacillaceae</taxon>
        <taxon>Paenibacillus</taxon>
    </lineage>
</organism>
<dbReference type="PROSITE" id="PS51186">
    <property type="entry name" value="GNAT"/>
    <property type="match status" value="1"/>
</dbReference>
<evidence type="ECO:0000259" key="1">
    <source>
        <dbReference type="PROSITE" id="PS51186"/>
    </source>
</evidence>
<proteinExistence type="predicted"/>
<comment type="caution">
    <text evidence="2">The sequence shown here is derived from an EMBL/GenBank/DDBJ whole genome shotgun (WGS) entry which is preliminary data.</text>
</comment>
<sequence>MSRRKLQNRLKLKKVEPVHGEQFNDLLRYVFQVTNSDLQTFGWENREIEKSKLPVLKHADVLGWFDGDKLISQLAVYPFQVNMFGRIYEMGGLTGVGTYPEYANMGLMNKLMLQALSHMRERKQSISYLYPYSIPYYRRKGWEIISNKISYEVRDTQLPKPKAVPGNVERVAIDHPHIRHIYERFALHNHGAMLRNDLAWEEYLRWDLDEMIAAIYYDGRDQPTGYLLYWVAEEVFHVKEMVHIDEEARIGLWNFISAHFSMITKVKGDIYKNEPLAFLLEDGDITETIAPYYMARIVDLPLFIEQYPFRPPGEDRKLVWKVDDPLLDWNQGTFVLTVNAAGEGKLVKGNQAASAVTTDIQTLTTMLMGYKRPSYLARIGRIQAEEEAIDLLEQLIRREKPYFSDYF</sequence>
<reference evidence="3" key="1">
    <citation type="journal article" date="2019" name="Int. J. Syst. Evol. Microbiol.">
        <title>The Global Catalogue of Microorganisms (GCM) 10K type strain sequencing project: providing services to taxonomists for standard genome sequencing and annotation.</title>
        <authorList>
            <consortium name="The Broad Institute Genomics Platform"/>
            <consortium name="The Broad Institute Genome Sequencing Center for Infectious Disease"/>
            <person name="Wu L."/>
            <person name="Ma J."/>
        </authorList>
    </citation>
    <scope>NUCLEOTIDE SEQUENCE [LARGE SCALE GENOMIC DNA]</scope>
    <source>
        <strain evidence="3">CCUG 59129</strain>
    </source>
</reference>
<dbReference type="PANTHER" id="PTHR37817:SF1">
    <property type="entry name" value="N-ACETYLTRANSFERASE EIS"/>
    <property type="match status" value="1"/>
</dbReference>
<dbReference type="Gene3D" id="3.30.1050.10">
    <property type="entry name" value="SCP2 sterol-binding domain"/>
    <property type="match status" value="1"/>
</dbReference>
<gene>
    <name evidence="2" type="primary">eis</name>
    <name evidence="2" type="ORF">ACFQ2I_11615</name>
</gene>
<dbReference type="InterPro" id="IPR051554">
    <property type="entry name" value="Acetyltransferase_Eis"/>
</dbReference>
<dbReference type="SUPFAM" id="SSF55729">
    <property type="entry name" value="Acyl-CoA N-acyltransferases (Nat)"/>
    <property type="match status" value="1"/>
</dbReference>
<evidence type="ECO:0000313" key="2">
    <source>
        <dbReference type="EMBL" id="MFD0960042.1"/>
    </source>
</evidence>
<dbReference type="Pfam" id="PF13527">
    <property type="entry name" value="Acetyltransf_9"/>
    <property type="match status" value="1"/>
</dbReference>
<keyword evidence="2" id="KW-0808">Transferase</keyword>
<dbReference type="SUPFAM" id="SSF55718">
    <property type="entry name" value="SCP-like"/>
    <property type="match status" value="1"/>
</dbReference>
<dbReference type="InterPro" id="IPR000182">
    <property type="entry name" value="GNAT_dom"/>
</dbReference>
<dbReference type="InterPro" id="IPR016181">
    <property type="entry name" value="Acyl_CoA_acyltransferase"/>
</dbReference>
<dbReference type="Proteomes" id="UP001596989">
    <property type="component" value="Unassembled WGS sequence"/>
</dbReference>